<dbReference type="Proteomes" id="UP000058636">
    <property type="component" value="Unassembled WGS sequence"/>
</dbReference>
<name>A0A101EP00_9THEM</name>
<dbReference type="GO" id="GO:0009313">
    <property type="term" value="P:oligosaccharide catabolic process"/>
    <property type="evidence" value="ECO:0007669"/>
    <property type="project" value="TreeGrafter"/>
</dbReference>
<organism evidence="2 3">
    <name type="scientific">Thermotoga petrophila</name>
    <dbReference type="NCBI Taxonomy" id="93929"/>
    <lineage>
        <taxon>Bacteria</taxon>
        <taxon>Thermotogati</taxon>
        <taxon>Thermotogota</taxon>
        <taxon>Thermotogae</taxon>
        <taxon>Thermotogales</taxon>
        <taxon>Thermotogaceae</taxon>
        <taxon>Thermotoga</taxon>
    </lineage>
</organism>
<feature type="domain" description="Glycosyl hydrolase family 13 catalytic" evidence="1">
    <location>
        <begin position="92"/>
        <end position="554"/>
    </location>
</feature>
<proteinExistence type="predicted"/>
<dbReference type="SMART" id="SM00642">
    <property type="entry name" value="Aamy"/>
    <property type="match status" value="1"/>
</dbReference>
<dbReference type="GO" id="GO:0004556">
    <property type="term" value="F:alpha-amylase activity"/>
    <property type="evidence" value="ECO:0007669"/>
    <property type="project" value="TreeGrafter"/>
</dbReference>
<comment type="caution">
    <text evidence="2">The sequence shown here is derived from an EMBL/GenBank/DDBJ whole genome shotgun (WGS) entry which is preliminary data.</text>
</comment>
<gene>
    <name evidence="2" type="ORF">XD57_1654</name>
</gene>
<dbReference type="Gene3D" id="3.20.20.80">
    <property type="entry name" value="Glycosidases"/>
    <property type="match status" value="1"/>
</dbReference>
<evidence type="ECO:0000259" key="1">
    <source>
        <dbReference type="SMART" id="SM00642"/>
    </source>
</evidence>
<dbReference type="EMBL" id="LGFG01000214">
    <property type="protein sequence ID" value="KUK22246.1"/>
    <property type="molecule type" value="Genomic_DNA"/>
</dbReference>
<dbReference type="PANTHER" id="PTHR10357">
    <property type="entry name" value="ALPHA-AMYLASE FAMILY MEMBER"/>
    <property type="match status" value="1"/>
</dbReference>
<reference evidence="2 3" key="1">
    <citation type="journal article" date="2015" name="MBio">
        <title>Genome-Resolved Metagenomic Analysis Reveals Roles for Candidate Phyla and Other Microbial Community Members in Biogeochemical Transformations in Oil Reservoirs.</title>
        <authorList>
            <person name="Hu P."/>
            <person name="Tom L."/>
            <person name="Singh A."/>
            <person name="Thomas B.C."/>
            <person name="Baker B.J."/>
            <person name="Piceno Y.M."/>
            <person name="Andersen G.L."/>
            <person name="Banfield J.F."/>
        </authorList>
    </citation>
    <scope>NUCLEOTIDE SEQUENCE [LARGE SCALE GENOMIC DNA]</scope>
    <source>
        <strain evidence="2">46_26</strain>
    </source>
</reference>
<evidence type="ECO:0000313" key="3">
    <source>
        <dbReference type="Proteomes" id="UP000058636"/>
    </source>
</evidence>
<dbReference type="CDD" id="cd11335">
    <property type="entry name" value="AmyAc_MTase_N"/>
    <property type="match status" value="1"/>
</dbReference>
<dbReference type="InterPro" id="IPR006047">
    <property type="entry name" value="GH13_cat_dom"/>
</dbReference>
<dbReference type="InterPro" id="IPR017853">
    <property type="entry name" value="GH"/>
</dbReference>
<sequence>MPILSEINRYLKSKISLGKDDYAIPKRWMPPDYTGKVKLSGRKFFVNPYEFISNIIDNLLKNASEELDYGKPLSFIKNVKNPDWIRTSIVYSAHVRATAAYVHDQTTLFVPIDEKGYTESGTFLKMLMLIPYFSSYNVDSIYLLPITQSSNKFKKGEVGSPYAVKNFFSVEKDYHDTLLESEFTPNQEFAAFVEAAHIAGIRVLLDFVPRTGSRDNDLILEHPDWFYWIDIDEMNDFAPPKVEGLGFVQPSKENLKIVYNDEQVKNHLKKFRWDPKTQNPQKWENFIDKNKDNPDFLDEIAREFKVITVPGFSDWINDPQPTWEDVTFLRLYLSHPEEALKYIDGSNQPPYVLFDVVKSSVFPGKEKNIELWNLIANIIPFYQKNFGIDGARLDMGHALPDELEHEIIKRAKDYDPAFVIIAEELNMDNHIKAKKSGYDGILGNSWWAEPRIKEGKFKKFISEIAPQLSLPTFATAETPDTPRAVTREGKETFSKLTAVVNTFMPNGITFINSGYELFEPQPMNTGLDVDDPVEERFKNLPSTDQFYGKLAFFDWYVLHWDTDHHMVKLLTLLGKLKEEVKDLLKNPDNYHFIDFSEDASAMFWWNGEKGVVIPINTNFQNPYFFDIDLGYYTWKSDHNIQTKLENYRRGESSWNVQDTHLRVTINPGEARVFFIY</sequence>
<dbReference type="PATRIC" id="fig|93930.3.peg.794"/>
<dbReference type="AlphaFoldDB" id="A0A101EP00"/>
<accession>A0A101EP00</accession>
<dbReference type="PANTHER" id="PTHR10357:SF179">
    <property type="entry name" value="NEUTRAL AND BASIC AMINO ACID TRANSPORT PROTEIN RBAT"/>
    <property type="match status" value="1"/>
</dbReference>
<dbReference type="SUPFAM" id="SSF51445">
    <property type="entry name" value="(Trans)glycosidases"/>
    <property type="match status" value="1"/>
</dbReference>
<evidence type="ECO:0000313" key="2">
    <source>
        <dbReference type="EMBL" id="KUK22246.1"/>
    </source>
</evidence>
<protein>
    <submittedName>
        <fullName evidence="2">Alpha amylase catalytic sub domain</fullName>
    </submittedName>
</protein>